<dbReference type="Pfam" id="PF02225">
    <property type="entry name" value="PA"/>
    <property type="match status" value="1"/>
</dbReference>
<dbReference type="OrthoDB" id="614750at2"/>
<dbReference type="GO" id="GO:0006508">
    <property type="term" value="P:proteolysis"/>
    <property type="evidence" value="ECO:0007669"/>
    <property type="project" value="UniProtKB-KW"/>
</dbReference>
<dbReference type="PROSITE" id="PS51892">
    <property type="entry name" value="SUBTILASE"/>
    <property type="match status" value="1"/>
</dbReference>
<evidence type="ECO:0000259" key="13">
    <source>
        <dbReference type="Pfam" id="PF00082"/>
    </source>
</evidence>
<dbReference type="InterPro" id="IPR050131">
    <property type="entry name" value="Peptidase_S8_subtilisin-like"/>
</dbReference>
<dbReference type="InterPro" id="IPR036852">
    <property type="entry name" value="Peptidase_S8/S53_dom_sf"/>
</dbReference>
<proteinExistence type="inferred from homology"/>
<accession>A0A0H3EEJ6</accession>
<dbReference type="PROSITE" id="PS00137">
    <property type="entry name" value="SUBTILASE_HIS"/>
    <property type="match status" value="1"/>
</dbReference>
<dbReference type="HOGENOM" id="CLU_005356_0_0_11"/>
<dbReference type="Pfam" id="PF00082">
    <property type="entry name" value="Peptidase_S8"/>
    <property type="match status" value="1"/>
</dbReference>
<evidence type="ECO:0000259" key="14">
    <source>
        <dbReference type="Pfam" id="PF02225"/>
    </source>
</evidence>
<reference evidence="15 16" key="1">
    <citation type="journal article" date="2010" name="Proc. Natl. Acad. Sci. U.S.A.">
        <title>Genome analysis of Bifidobacterium bifidum PRL2010 reveals metabolic pathways for host-derived glycan foraging.</title>
        <authorList>
            <person name="Turroni F."/>
            <person name="Bottacini F."/>
            <person name="Foroni E."/>
            <person name="Mulder I."/>
            <person name="Kim J.H."/>
            <person name="Zomer A."/>
            <person name="Sanchez B."/>
            <person name="Bidossi A."/>
            <person name="Ferrarini A."/>
            <person name="Giubellini V."/>
            <person name="Delledonne M."/>
            <person name="Henrissat B."/>
            <person name="Coutinho P."/>
            <person name="Oggioni M."/>
            <person name="Fitzgerald G.F."/>
            <person name="Mills D."/>
            <person name="Margolles A."/>
            <person name="Kelly D."/>
            <person name="van Sinderen D."/>
            <person name="Ventura M."/>
        </authorList>
    </citation>
    <scope>NUCLEOTIDE SEQUENCE [LARGE SCALE GENOMIC DNA]</scope>
    <source>
        <strain evidence="15 16">PRL2010</strain>
    </source>
</reference>
<evidence type="ECO:0000256" key="3">
    <source>
        <dbReference type="ARBA" id="ARBA00022670"/>
    </source>
</evidence>
<dbReference type="EC" id="3.4.21.96" evidence="15"/>
<feature type="compositionally biased region" description="Polar residues" evidence="10">
    <location>
        <begin position="269"/>
        <end position="280"/>
    </location>
</feature>
<gene>
    <name evidence="15" type="ordered locus">BBPR_1740</name>
</gene>
<dbReference type="InterPro" id="IPR015500">
    <property type="entry name" value="Peptidase_S8_subtilisin-rel"/>
</dbReference>
<dbReference type="EMBL" id="CP001840">
    <property type="protein sequence ID" value="ADP36759.1"/>
    <property type="molecule type" value="Genomic_DNA"/>
</dbReference>
<dbReference type="PROSITE" id="PS00138">
    <property type="entry name" value="SUBTILASE_SER"/>
    <property type="match status" value="1"/>
</dbReference>
<dbReference type="eggNOG" id="COG1404">
    <property type="taxonomic scope" value="Bacteria"/>
</dbReference>
<dbReference type="GO" id="GO:0004252">
    <property type="term" value="F:serine-type endopeptidase activity"/>
    <property type="evidence" value="ECO:0007669"/>
    <property type="project" value="UniProtKB-UniRule"/>
</dbReference>
<dbReference type="PROSITE" id="PS00136">
    <property type="entry name" value="SUBTILASE_ASP"/>
    <property type="match status" value="1"/>
</dbReference>
<evidence type="ECO:0000256" key="11">
    <source>
        <dbReference type="SAM" id="Phobius"/>
    </source>
</evidence>
<dbReference type="Gene3D" id="3.40.50.200">
    <property type="entry name" value="Peptidase S8/S53 domain"/>
    <property type="match status" value="2"/>
</dbReference>
<protein>
    <submittedName>
        <fullName evidence="15">Subtilisin family peptidase</fullName>
        <ecNumber evidence="15">3.4.21.96</ecNumber>
    </submittedName>
</protein>
<evidence type="ECO:0000256" key="7">
    <source>
        <dbReference type="PIRSR" id="PIRSR615500-1"/>
    </source>
</evidence>
<keyword evidence="3 8" id="KW-0645">Protease</keyword>
<feature type="region of interest" description="Disordered" evidence="10">
    <location>
        <begin position="1286"/>
        <end position="1318"/>
    </location>
</feature>
<dbReference type="SUPFAM" id="SSF52743">
    <property type="entry name" value="Subtilisin-like"/>
    <property type="match status" value="1"/>
</dbReference>
<feature type="transmembrane region" description="Helical" evidence="11">
    <location>
        <begin position="1324"/>
        <end position="1347"/>
    </location>
</feature>
<dbReference type="eggNOG" id="COG1196">
    <property type="taxonomic scope" value="Bacteria"/>
</dbReference>
<feature type="chain" id="PRO_5002608279" evidence="12">
    <location>
        <begin position="29"/>
        <end position="1355"/>
    </location>
</feature>
<dbReference type="KEGG" id="bbp:BBPR_1740"/>
<feature type="domain" description="Peptidase S8/S53" evidence="13">
    <location>
        <begin position="205"/>
        <end position="701"/>
    </location>
</feature>
<dbReference type="RefSeq" id="WP_013390329.1">
    <property type="nucleotide sequence ID" value="NC_014638.1"/>
</dbReference>
<dbReference type="InterPro" id="IPR022398">
    <property type="entry name" value="Peptidase_S8_His-AS"/>
</dbReference>
<dbReference type="PATRIC" id="fig|702459.3.peg.1795"/>
<organism evidence="15 16">
    <name type="scientific">Bifidobacterium bifidum (strain PRL2010)</name>
    <dbReference type="NCBI Taxonomy" id="702459"/>
    <lineage>
        <taxon>Bacteria</taxon>
        <taxon>Bacillati</taxon>
        <taxon>Actinomycetota</taxon>
        <taxon>Actinomycetes</taxon>
        <taxon>Bifidobacteriales</taxon>
        <taxon>Bifidobacteriaceae</taxon>
        <taxon>Bifidobacterium</taxon>
    </lineage>
</organism>
<dbReference type="InterPro" id="IPR023828">
    <property type="entry name" value="Peptidase_S8_Ser-AS"/>
</dbReference>
<feature type="domain" description="PA" evidence="14">
    <location>
        <begin position="484"/>
        <end position="569"/>
    </location>
</feature>
<keyword evidence="11" id="KW-0812">Transmembrane</keyword>
<keyword evidence="11" id="KW-1133">Transmembrane helix</keyword>
<dbReference type="Proteomes" id="UP000002312">
    <property type="component" value="Chromosome"/>
</dbReference>
<keyword evidence="4 12" id="KW-0732">Signal</keyword>
<keyword evidence="5 8" id="KW-0378">Hydrolase</keyword>
<keyword evidence="11" id="KW-0472">Membrane</keyword>
<feature type="signal peptide" evidence="12">
    <location>
        <begin position="1"/>
        <end position="28"/>
    </location>
</feature>
<evidence type="ECO:0000313" key="16">
    <source>
        <dbReference type="Proteomes" id="UP000002312"/>
    </source>
</evidence>
<dbReference type="InterPro" id="IPR000209">
    <property type="entry name" value="Peptidase_S8/S53_dom"/>
</dbReference>
<evidence type="ECO:0000313" key="15">
    <source>
        <dbReference type="EMBL" id="ADP36759.1"/>
    </source>
</evidence>
<evidence type="ECO:0000256" key="4">
    <source>
        <dbReference type="ARBA" id="ARBA00022729"/>
    </source>
</evidence>
<dbReference type="PANTHER" id="PTHR43806">
    <property type="entry name" value="PEPTIDASE S8"/>
    <property type="match status" value="1"/>
</dbReference>
<evidence type="ECO:0000256" key="10">
    <source>
        <dbReference type="SAM" id="MobiDB-lite"/>
    </source>
</evidence>
<evidence type="ECO:0000256" key="6">
    <source>
        <dbReference type="ARBA" id="ARBA00022825"/>
    </source>
</evidence>
<evidence type="ECO:0000256" key="5">
    <source>
        <dbReference type="ARBA" id="ARBA00022801"/>
    </source>
</evidence>
<feature type="region of interest" description="Disordered" evidence="10">
    <location>
        <begin position="269"/>
        <end position="296"/>
    </location>
</feature>
<keyword evidence="6 8" id="KW-0720">Serine protease</keyword>
<evidence type="ECO:0000256" key="1">
    <source>
        <dbReference type="ARBA" id="ARBA00011073"/>
    </source>
</evidence>
<evidence type="ECO:0000256" key="9">
    <source>
        <dbReference type="RuleBase" id="RU003355"/>
    </source>
</evidence>
<sequence length="1355" mass="140125">MANKQWPRWVAAVAALAMAGSLPGTALAAPAQGDAASTTPTLSTGNLKSKVSSQLQQAKGEVTAFIQTTSPSALERKNSVLKNFSRQRSALPTLKQRAQSAQAATQSAKTAEKTSVNVFSQLQSLDSSAKKIYSTSYALSGVAVRADAASLRKLAEQSGSVAHITILTPKKALDTTNGSGEAPANKNNDQLVNAVKTWEQTGKTGKGVNIAVVDTGLDYTHADFGGAGTTEAYQTALNSTADPLTDPKVSKLLDKTKFKGGYDYAGATYNPNAGNNNPTPDANPIDGQGGHHGTHVAGTALGYGVKADGTSGKTDTAGYQKLTAGDIASWKIGPGAAPEAGIYSYKVFGDNGGTTDLVLEALDGIAKHNTEAEVNGDESSRISIVSMSLGGSFGASDDPENVAVDNLTADNVLSVIAAGNDGDITDIMGAPGTAKSALTVAASQSGKALQDAVEVTAGPASLKGQTLAGQYSVNYAKLDDFSLTGKVVRVKDKDNLEGCKAYSADDAAAVKGNIAYVEWNDAAVNCGSKTRFDNAEKAGATGILFGSQANIPESGIGGNADIPGFQLVKNAAENKDLQSAIDDGTLTVTLSTKLRMSKDADYSSESEDTIASFTSRGIHGSYDGTAKPDVSAPGVGIVSASAGTGNSDEIMSGTSMATPLTSGVAALVRQARPEYLANVVKAQLMNTANHDVLTADRKTAYGPLRVGSGRIDALAAVNNNVQLAGEDNEAITAQFGVIPVGKDGYTDKQTMQLVNNTDHDITYKLTYSARTPVPGVTYSVSGDNGGDTVVAKSGTSTSFRVKISIDQSKLTRTRDATQSAQVAGKDRQYVTDASGIITATPVTQEDDATTLRVPVTSVPKAISETTTELSGFNNKKGTLSVSGHGLDQGDTATGYHSELVPFVYGAEDPVDGYTGNGDAARSLAAGDIRAIGYSSTAPQLSDPSQGLLSFGIITDKTWSHLGNNFVPDVIFDVDGDMKADYMISVSTTEGNTQYDTAWATTTSATTGKVVDEEPIDPAYVSDSNQVVLSVKLSALGFTKDTKVAPIAYMAQIESIYAAGAKDQYIVDTAGGSKDDSFDAYHPALWFGDSATEGNGTVSFPDENGTKVAVHTADDSSETAPKVLALHKNGFFPNIETDEPVIDAHTVKNIDKALLETLVFAASKYQESNYTADSWAAFKKAFDAAKKVLDSDTATQQQVNDAYTALRTAINGLVNATAKPSKDKLKAAVDAAAKLKESDYTADSWAAFVKALDAAKAVLANDNATQEEINNATGALFKAEEALVKKAGTPTKPGKPSQPGAPAKPGASGANSGQNGSNAGVAKTGAAVTGISGVVMLLLAAGATLVIIRRRDAVRR</sequence>
<feature type="active site" description="Charge relay system" evidence="7 8">
    <location>
        <position position="292"/>
    </location>
</feature>
<keyword evidence="2" id="KW-0964">Secreted</keyword>
<dbReference type="InterPro" id="IPR003137">
    <property type="entry name" value="PA_domain"/>
</dbReference>
<dbReference type="InterPro" id="IPR023827">
    <property type="entry name" value="Peptidase_S8_Asp-AS"/>
</dbReference>
<feature type="active site" description="Charge relay system" evidence="7 8">
    <location>
        <position position="214"/>
    </location>
</feature>
<comment type="similarity">
    <text evidence="1 8 9">Belongs to the peptidase S8 family.</text>
</comment>
<evidence type="ECO:0000256" key="2">
    <source>
        <dbReference type="ARBA" id="ARBA00022512"/>
    </source>
</evidence>
<dbReference type="PANTHER" id="PTHR43806:SF11">
    <property type="entry name" value="CEREVISIN-RELATED"/>
    <property type="match status" value="1"/>
</dbReference>
<evidence type="ECO:0000256" key="12">
    <source>
        <dbReference type="SAM" id="SignalP"/>
    </source>
</evidence>
<evidence type="ECO:0000256" key="8">
    <source>
        <dbReference type="PROSITE-ProRule" id="PRU01240"/>
    </source>
</evidence>
<dbReference type="Gene3D" id="1.20.1270.70">
    <property type="entry name" value="Designed single chain three-helix bundle"/>
    <property type="match status" value="2"/>
</dbReference>
<feature type="active site" description="Charge relay system" evidence="7 8">
    <location>
        <position position="655"/>
    </location>
</feature>
<dbReference type="InterPro" id="IPR034213">
    <property type="entry name" value="S8_Vpr-like"/>
</dbReference>
<keyword evidence="2" id="KW-0134">Cell wall</keyword>
<dbReference type="Pfam" id="PF07554">
    <property type="entry name" value="FIVAR"/>
    <property type="match status" value="2"/>
</dbReference>
<name>A0A0H3EEJ6_BIFBP</name>
<dbReference type="PRINTS" id="PR00723">
    <property type="entry name" value="SUBTILISIN"/>
</dbReference>
<dbReference type="CDD" id="cd07474">
    <property type="entry name" value="Peptidases_S8_subtilisin_Vpr-like"/>
    <property type="match status" value="1"/>
</dbReference>